<protein>
    <submittedName>
        <fullName evidence="5">GntR family regulatory protein</fullName>
    </submittedName>
</protein>
<dbReference type="SUPFAM" id="SSF46785">
    <property type="entry name" value="Winged helix' DNA-binding domain"/>
    <property type="match status" value="1"/>
</dbReference>
<dbReference type="PRINTS" id="PR00035">
    <property type="entry name" value="HTHGNTR"/>
</dbReference>
<keyword evidence="2" id="KW-0238">DNA-binding</keyword>
<reference evidence="5 6" key="1">
    <citation type="journal article" date="2004" name="Proc. Natl. Acad. Sci. U.S.A.">
        <title>Genomic plasticity of the causative agent of melioidosis, Burkholderia pseudomallei.</title>
        <authorList>
            <person name="Holden M.T.G."/>
            <person name="Titball R.W."/>
            <person name="Peacock S.J."/>
            <person name="Cerdeno-Tarraga A.M."/>
            <person name="Atkins T."/>
            <person name="Crossman L.C."/>
            <person name="Pitt T."/>
            <person name="Churcher C."/>
            <person name="Mungall K."/>
            <person name="Bentley S.D."/>
            <person name="Sebaihia M."/>
            <person name="Thomson N.R."/>
            <person name="Bason N."/>
            <person name="Beacham I.R."/>
            <person name="Brooks K."/>
            <person name="Brown K.A."/>
            <person name="Brown N.F."/>
            <person name="Challis G.L."/>
            <person name="Cherevach I."/>
            <person name="Chillingworth T."/>
            <person name="Cronin A."/>
            <person name="Crosset B."/>
            <person name="Davis P."/>
            <person name="DeShazer D."/>
            <person name="Feltwell T."/>
            <person name="Fraser A."/>
            <person name="Hance Z."/>
            <person name="Hauser H."/>
            <person name="Holroyd S."/>
            <person name="Jagels K."/>
            <person name="Keith K.E."/>
            <person name="Maddison M."/>
            <person name="Moule S."/>
            <person name="Price C."/>
            <person name="Quail M.A."/>
            <person name="Rabbinowitsch E."/>
            <person name="Rutherford K."/>
            <person name="Sanders M."/>
            <person name="Simmonds M."/>
            <person name="Songsivilai S."/>
            <person name="Stevens K."/>
            <person name="Tumapa S."/>
            <person name="Vesaratchavest M."/>
            <person name="Whitehead S."/>
            <person name="Yeats C."/>
            <person name="Barrell B.G."/>
            <person name="Oyston P.C.F."/>
            <person name="Parkhill J."/>
        </authorList>
    </citation>
    <scope>NUCLEOTIDE SEQUENCE [LARGE SCALE GENOMIC DNA]</scope>
    <source>
        <strain evidence="5 6">K96243</strain>
    </source>
</reference>
<dbReference type="eggNOG" id="COG2188">
    <property type="taxonomic scope" value="Bacteria"/>
</dbReference>
<dbReference type="Pfam" id="PF07702">
    <property type="entry name" value="UTRA"/>
    <property type="match status" value="1"/>
</dbReference>
<dbReference type="STRING" id="272560.BPSL0495"/>
<keyword evidence="1" id="KW-0805">Transcription regulation</keyword>
<dbReference type="SUPFAM" id="SSF64288">
    <property type="entry name" value="Chorismate lyase-like"/>
    <property type="match status" value="1"/>
</dbReference>
<dbReference type="Proteomes" id="UP000000605">
    <property type="component" value="Chromosome 1"/>
</dbReference>
<proteinExistence type="predicted"/>
<dbReference type="Gene3D" id="1.10.10.10">
    <property type="entry name" value="Winged helix-like DNA-binding domain superfamily/Winged helix DNA-binding domain"/>
    <property type="match status" value="1"/>
</dbReference>
<dbReference type="CDD" id="cd07377">
    <property type="entry name" value="WHTH_GntR"/>
    <property type="match status" value="1"/>
</dbReference>
<dbReference type="Gene3D" id="3.40.1410.10">
    <property type="entry name" value="Chorismate lyase-like"/>
    <property type="match status" value="1"/>
</dbReference>
<dbReference type="InterPro" id="IPR028978">
    <property type="entry name" value="Chorismate_lyase_/UTRA_dom_sf"/>
</dbReference>
<dbReference type="SMART" id="SM00345">
    <property type="entry name" value="HTH_GNTR"/>
    <property type="match status" value="1"/>
</dbReference>
<evidence type="ECO:0000256" key="1">
    <source>
        <dbReference type="ARBA" id="ARBA00023015"/>
    </source>
</evidence>
<gene>
    <name evidence="5" type="ordered locus">BPSL0495</name>
</gene>
<feature type="domain" description="HTH gntR-type" evidence="4">
    <location>
        <begin position="26"/>
        <end position="94"/>
    </location>
</feature>
<evidence type="ECO:0000313" key="5">
    <source>
        <dbReference type="EMBL" id="CAH34484.1"/>
    </source>
</evidence>
<name>Q63XP5_BURPS</name>
<keyword evidence="6" id="KW-1185">Reference proteome</keyword>
<dbReference type="SMART" id="SM00866">
    <property type="entry name" value="UTRA"/>
    <property type="match status" value="1"/>
</dbReference>
<dbReference type="PATRIC" id="fig|272560.6.peg.553"/>
<dbReference type="GO" id="GO:0003677">
    <property type="term" value="F:DNA binding"/>
    <property type="evidence" value="ECO:0007669"/>
    <property type="project" value="UniProtKB-KW"/>
</dbReference>
<dbReference type="PANTHER" id="PTHR44846:SF1">
    <property type="entry name" value="MANNOSYL-D-GLYCERATE TRANSPORT_METABOLISM SYSTEM REPRESSOR MNGR-RELATED"/>
    <property type="match status" value="1"/>
</dbReference>
<organism evidence="5 6">
    <name type="scientific">Burkholderia pseudomallei (strain K96243)</name>
    <dbReference type="NCBI Taxonomy" id="272560"/>
    <lineage>
        <taxon>Bacteria</taxon>
        <taxon>Pseudomonadati</taxon>
        <taxon>Pseudomonadota</taxon>
        <taxon>Betaproteobacteria</taxon>
        <taxon>Burkholderiales</taxon>
        <taxon>Burkholderiaceae</taxon>
        <taxon>Burkholderia</taxon>
        <taxon>pseudomallei group</taxon>
    </lineage>
</organism>
<dbReference type="PROSITE" id="PS50949">
    <property type="entry name" value="HTH_GNTR"/>
    <property type="match status" value="1"/>
</dbReference>
<dbReference type="InterPro" id="IPR000524">
    <property type="entry name" value="Tscrpt_reg_HTH_GntR"/>
</dbReference>
<dbReference type="PANTHER" id="PTHR44846">
    <property type="entry name" value="MANNOSYL-D-GLYCERATE TRANSPORT/METABOLISM SYSTEM REPRESSOR MNGR-RELATED"/>
    <property type="match status" value="1"/>
</dbReference>
<dbReference type="Pfam" id="PF00392">
    <property type="entry name" value="GntR"/>
    <property type="match status" value="1"/>
</dbReference>
<dbReference type="GO" id="GO:0045892">
    <property type="term" value="P:negative regulation of DNA-templated transcription"/>
    <property type="evidence" value="ECO:0007669"/>
    <property type="project" value="TreeGrafter"/>
</dbReference>
<dbReference type="InterPro" id="IPR036390">
    <property type="entry name" value="WH_DNA-bd_sf"/>
</dbReference>
<evidence type="ECO:0000259" key="4">
    <source>
        <dbReference type="PROSITE" id="PS50949"/>
    </source>
</evidence>
<evidence type="ECO:0000256" key="3">
    <source>
        <dbReference type="ARBA" id="ARBA00023163"/>
    </source>
</evidence>
<evidence type="ECO:0000256" key="2">
    <source>
        <dbReference type="ARBA" id="ARBA00023125"/>
    </source>
</evidence>
<dbReference type="InterPro" id="IPR036388">
    <property type="entry name" value="WH-like_DNA-bd_sf"/>
</dbReference>
<sequence length="254" mass="27788">MPFRFRTRRPMDIGWSTLAPDARSDTPLYLQLARNLAGAIHGGAWRAGEALPSERGLSAAAGVSRITARRALALLVEQGLIRRVRGAGSFITPRVADPLSRLVGFTAKMRQRGFAPDSVWLARSLRAASRDELARFGLSPGATVARLERLRRADGVVMAYERSTLPANCVPEPQALEGSLYGYLQSRGLDVVRASQRFRAVNASADVAQWLGLAPGAALLVITRIGYGADRRAIEATETYCRDDYYDFVAELKR</sequence>
<dbReference type="InterPro" id="IPR050679">
    <property type="entry name" value="Bact_HTH_transcr_reg"/>
</dbReference>
<dbReference type="AlphaFoldDB" id="Q63XP5"/>
<evidence type="ECO:0000313" key="6">
    <source>
        <dbReference type="Proteomes" id="UP000000605"/>
    </source>
</evidence>
<dbReference type="GO" id="GO:0003700">
    <property type="term" value="F:DNA-binding transcription factor activity"/>
    <property type="evidence" value="ECO:0007669"/>
    <property type="project" value="InterPro"/>
</dbReference>
<dbReference type="EMBL" id="BX571965">
    <property type="protein sequence ID" value="CAH34484.1"/>
    <property type="molecule type" value="Genomic_DNA"/>
</dbReference>
<accession>Q63XP5</accession>
<dbReference type="InterPro" id="IPR011663">
    <property type="entry name" value="UTRA"/>
</dbReference>
<dbReference type="KEGG" id="bps:BPSL0495"/>
<keyword evidence="3" id="KW-0804">Transcription</keyword>